<dbReference type="InterPro" id="IPR013087">
    <property type="entry name" value="Znf_C2H2_type"/>
</dbReference>
<evidence type="ECO:0000256" key="2">
    <source>
        <dbReference type="SAM" id="MobiDB-lite"/>
    </source>
</evidence>
<keyword evidence="1" id="KW-0862">Zinc</keyword>
<feature type="compositionally biased region" description="Polar residues" evidence="2">
    <location>
        <begin position="286"/>
        <end position="296"/>
    </location>
</feature>
<feature type="region of interest" description="Disordered" evidence="2">
    <location>
        <begin position="25"/>
        <end position="122"/>
    </location>
</feature>
<evidence type="ECO:0000259" key="3">
    <source>
        <dbReference type="PROSITE" id="PS50157"/>
    </source>
</evidence>
<feature type="compositionally biased region" description="Low complexity" evidence="2">
    <location>
        <begin position="99"/>
        <end position="114"/>
    </location>
</feature>
<reference evidence="4 5" key="1">
    <citation type="submission" date="2024-02" db="EMBL/GenBank/DDBJ databases">
        <title>A draft genome for the cacao thread blight pathogen Marasmius crinis-equi.</title>
        <authorList>
            <person name="Cohen S.P."/>
            <person name="Baruah I.K."/>
            <person name="Amoako-Attah I."/>
            <person name="Bukari Y."/>
            <person name="Meinhardt L.W."/>
            <person name="Bailey B.A."/>
        </authorList>
    </citation>
    <scope>NUCLEOTIDE SEQUENCE [LARGE SCALE GENOMIC DNA]</scope>
    <source>
        <strain evidence="4 5">GH-76</strain>
    </source>
</reference>
<feature type="compositionally biased region" description="Basic residues" evidence="2">
    <location>
        <begin position="477"/>
        <end position="489"/>
    </location>
</feature>
<feature type="compositionally biased region" description="Polar residues" evidence="2">
    <location>
        <begin position="429"/>
        <end position="454"/>
    </location>
</feature>
<proteinExistence type="predicted"/>
<feature type="domain" description="C2H2-type" evidence="3">
    <location>
        <begin position="493"/>
        <end position="524"/>
    </location>
</feature>
<feature type="compositionally biased region" description="Basic and acidic residues" evidence="2">
    <location>
        <begin position="222"/>
        <end position="238"/>
    </location>
</feature>
<feature type="compositionally biased region" description="Low complexity" evidence="2">
    <location>
        <begin position="148"/>
        <end position="178"/>
    </location>
</feature>
<evidence type="ECO:0000313" key="5">
    <source>
        <dbReference type="Proteomes" id="UP001465976"/>
    </source>
</evidence>
<dbReference type="PROSITE" id="PS50157">
    <property type="entry name" value="ZINC_FINGER_C2H2_2"/>
    <property type="match status" value="1"/>
</dbReference>
<keyword evidence="1" id="KW-0863">Zinc-finger</keyword>
<gene>
    <name evidence="4" type="ORF">V5O48_011992</name>
</gene>
<protein>
    <recommendedName>
        <fullName evidence="3">C2H2-type domain-containing protein</fullName>
    </recommendedName>
</protein>
<feature type="region of interest" description="Disordered" evidence="2">
    <location>
        <begin position="148"/>
        <end position="510"/>
    </location>
</feature>
<feature type="compositionally biased region" description="Polar residues" evidence="2">
    <location>
        <begin position="316"/>
        <end position="327"/>
    </location>
</feature>
<sequence>MYGYLPQDNNFQSLGSIKDYRFESQESVTGHPYNERADSPRAFQSTRILSRKPTEINSASGSIASQSHQQHSPGSITRQSTQDSLFDSQGNGLFNSKVETSSSSERDCSSTSSRVKNPRASPSHELSAASLSLYPAASAFSSRLLFNASSSSSSPRLRRSSPQFKATNAPTKTNATHTRLPLKKHTTKAVAREAKTQKKGLGKGRSISPRVSPKPKPTTRRNSKEEPEDGRLHPEDPLRSGSIPAQSANSSRQQLDEGEVGTMLVPSPTHETHPRMSYSDGPIHGSLNSPPTSSGSARPRKKKNLSAKLRVATLTAGKQTATASSKANLLGKGRARARDSSDSDSDSETGGFGLARGRAKGSRRNTRDSEGYAPTSSDDPGSSDDEAQLIGQRRGRLRSRADGRGKSSVTKIPRTMPHSNHHPSLVSPAHQTPRASTVPRSTPEASGSALTESLSSEKRTIKTKKVRATRGDGPAPVRKRSTGRPKGRKQGLFPCRAPPPSKPCGRRFSRESDLQRHYETSKEHRHDLFPSLPDHACEMCDSPYGGRFDALRRHWYESKAGAQCVRALIEKYGSIWEEYVERHSSRWKEALEKATTAGS</sequence>
<organism evidence="4 5">
    <name type="scientific">Marasmius crinis-equi</name>
    <dbReference type="NCBI Taxonomy" id="585013"/>
    <lineage>
        <taxon>Eukaryota</taxon>
        <taxon>Fungi</taxon>
        <taxon>Dikarya</taxon>
        <taxon>Basidiomycota</taxon>
        <taxon>Agaricomycotina</taxon>
        <taxon>Agaricomycetes</taxon>
        <taxon>Agaricomycetidae</taxon>
        <taxon>Agaricales</taxon>
        <taxon>Marasmiineae</taxon>
        <taxon>Marasmiaceae</taxon>
        <taxon>Marasmius</taxon>
    </lineage>
</organism>
<keyword evidence="5" id="KW-1185">Reference proteome</keyword>
<keyword evidence="1" id="KW-0479">Metal-binding</keyword>
<comment type="caution">
    <text evidence="4">The sequence shown here is derived from an EMBL/GenBank/DDBJ whole genome shotgun (WGS) entry which is preliminary data.</text>
</comment>
<name>A0ABR3F438_9AGAR</name>
<accession>A0ABR3F438</accession>
<dbReference type="EMBL" id="JBAHYK010001016">
    <property type="protein sequence ID" value="KAL0569974.1"/>
    <property type="molecule type" value="Genomic_DNA"/>
</dbReference>
<feature type="compositionally biased region" description="Polar residues" evidence="2">
    <location>
        <begin position="243"/>
        <end position="253"/>
    </location>
</feature>
<evidence type="ECO:0000313" key="4">
    <source>
        <dbReference type="EMBL" id="KAL0569974.1"/>
    </source>
</evidence>
<dbReference type="Proteomes" id="UP001465976">
    <property type="component" value="Unassembled WGS sequence"/>
</dbReference>
<evidence type="ECO:0000256" key="1">
    <source>
        <dbReference type="PROSITE-ProRule" id="PRU00042"/>
    </source>
</evidence>
<feature type="compositionally biased region" description="Polar residues" evidence="2">
    <location>
        <begin position="55"/>
        <end position="98"/>
    </location>
</feature>